<sequence length="105" mass="12163">MSEADTDSSQETEPEYRCKSCKEPISPGLDDFSEWGKCPHCHNRHPQAVKTRAGISNLFWILSILLLFTVVGVFFIPFTLAIGYYFYWRTQKMLEKDEYCIGEEA</sequence>
<keyword evidence="4" id="KW-1185">Reference proteome</keyword>
<evidence type="ECO:0000256" key="1">
    <source>
        <dbReference type="SAM" id="Phobius"/>
    </source>
</evidence>
<feature type="transmembrane region" description="Helical" evidence="1">
    <location>
        <begin position="58"/>
        <end position="87"/>
    </location>
</feature>
<dbReference type="Pfam" id="PF10601">
    <property type="entry name" value="zf-LITAF-like"/>
    <property type="match status" value="1"/>
</dbReference>
<keyword evidence="1" id="KW-0472">Membrane</keyword>
<keyword evidence="1" id="KW-1133">Transmembrane helix</keyword>
<comment type="caution">
    <text evidence="3">The sequence shown here is derived from an EMBL/GenBank/DDBJ whole genome shotgun (WGS) entry which is preliminary data.</text>
</comment>
<evidence type="ECO:0000259" key="2">
    <source>
        <dbReference type="Pfam" id="PF10601"/>
    </source>
</evidence>
<accession>M0B8F9</accession>
<evidence type="ECO:0000313" key="3">
    <source>
        <dbReference type="EMBL" id="ELZ06792.1"/>
    </source>
</evidence>
<dbReference type="RefSeq" id="WP_006664934.1">
    <property type="nucleotide sequence ID" value="NZ_AOIP01000016.1"/>
</dbReference>
<feature type="domain" description="LITAF" evidence="2">
    <location>
        <begin position="34"/>
        <end position="80"/>
    </location>
</feature>
<name>M0B8F9_9EURY</name>
<proteinExistence type="predicted"/>
<keyword evidence="1" id="KW-0812">Transmembrane</keyword>
<dbReference type="EMBL" id="AOIP01000016">
    <property type="protein sequence ID" value="ELZ06792.1"/>
    <property type="molecule type" value="Genomic_DNA"/>
</dbReference>
<dbReference type="AlphaFoldDB" id="M0B8F9"/>
<dbReference type="Proteomes" id="UP000011591">
    <property type="component" value="Unassembled WGS sequence"/>
</dbReference>
<dbReference type="PATRIC" id="fig|1227491.4.peg.1477"/>
<evidence type="ECO:0000313" key="4">
    <source>
        <dbReference type="Proteomes" id="UP000011591"/>
    </source>
</evidence>
<gene>
    <name evidence="3" type="ORF">C480_07162</name>
</gene>
<organism evidence="3 4">
    <name type="scientific">Natrialba aegyptia DSM 13077</name>
    <dbReference type="NCBI Taxonomy" id="1227491"/>
    <lineage>
        <taxon>Archaea</taxon>
        <taxon>Methanobacteriati</taxon>
        <taxon>Methanobacteriota</taxon>
        <taxon>Stenosarchaea group</taxon>
        <taxon>Halobacteria</taxon>
        <taxon>Halobacteriales</taxon>
        <taxon>Natrialbaceae</taxon>
        <taxon>Natrialba</taxon>
    </lineage>
</organism>
<protein>
    <recommendedName>
        <fullName evidence="2">LITAF domain-containing protein</fullName>
    </recommendedName>
</protein>
<dbReference type="InterPro" id="IPR006629">
    <property type="entry name" value="LITAF"/>
</dbReference>
<reference evidence="3 4" key="1">
    <citation type="journal article" date="2014" name="PLoS Genet.">
        <title>Phylogenetically driven sequencing of extremely halophilic archaea reveals strategies for static and dynamic osmo-response.</title>
        <authorList>
            <person name="Becker E.A."/>
            <person name="Seitzer P.M."/>
            <person name="Tritt A."/>
            <person name="Larsen D."/>
            <person name="Krusor M."/>
            <person name="Yao A.I."/>
            <person name="Wu D."/>
            <person name="Madern D."/>
            <person name="Eisen J.A."/>
            <person name="Darling A.E."/>
            <person name="Facciotti M.T."/>
        </authorList>
    </citation>
    <scope>NUCLEOTIDE SEQUENCE [LARGE SCALE GENOMIC DNA]</scope>
    <source>
        <strain evidence="3 4">DSM 13077</strain>
    </source>
</reference>